<name>A0ACC0VJN6_9STRA</name>
<accession>A0ACC0VJN6</accession>
<protein>
    <submittedName>
        <fullName evidence="1">Uncharacterized protein</fullName>
    </submittedName>
</protein>
<keyword evidence="2" id="KW-1185">Reference proteome</keyword>
<reference evidence="1 2" key="1">
    <citation type="journal article" date="2022" name="bioRxiv">
        <title>The genome of the oomycete Peronosclerospora sorghi, a cosmopolitan pathogen of maize and sorghum, is inflated with dispersed pseudogenes.</title>
        <authorList>
            <person name="Fletcher K."/>
            <person name="Martin F."/>
            <person name="Isakeit T."/>
            <person name="Cavanaugh K."/>
            <person name="Magill C."/>
            <person name="Michelmore R."/>
        </authorList>
    </citation>
    <scope>NUCLEOTIDE SEQUENCE [LARGE SCALE GENOMIC DNA]</scope>
    <source>
        <strain evidence="1">P6</strain>
    </source>
</reference>
<dbReference type="Proteomes" id="UP001163321">
    <property type="component" value="Chromosome 9"/>
</dbReference>
<organism evidence="1 2">
    <name type="scientific">Peronosclerospora sorghi</name>
    <dbReference type="NCBI Taxonomy" id="230839"/>
    <lineage>
        <taxon>Eukaryota</taxon>
        <taxon>Sar</taxon>
        <taxon>Stramenopiles</taxon>
        <taxon>Oomycota</taxon>
        <taxon>Peronosporomycetes</taxon>
        <taxon>Peronosporales</taxon>
        <taxon>Peronosporaceae</taxon>
        <taxon>Peronosclerospora</taxon>
    </lineage>
</organism>
<proteinExistence type="predicted"/>
<sequence length="89" mass="9638">MDDPPASLLDQIDTKPSAIQACSKFIVRHQHLHDAICPKFAQAFGCDAVFESTSKYCVRCAQCRQGCACQLSLKGPECINARVGARAVP</sequence>
<evidence type="ECO:0000313" key="1">
    <source>
        <dbReference type="EMBL" id="KAI9906001.1"/>
    </source>
</evidence>
<dbReference type="EMBL" id="CM047588">
    <property type="protein sequence ID" value="KAI9906001.1"/>
    <property type="molecule type" value="Genomic_DNA"/>
</dbReference>
<evidence type="ECO:0000313" key="2">
    <source>
        <dbReference type="Proteomes" id="UP001163321"/>
    </source>
</evidence>
<comment type="caution">
    <text evidence="1">The sequence shown here is derived from an EMBL/GenBank/DDBJ whole genome shotgun (WGS) entry which is preliminary data.</text>
</comment>
<gene>
    <name evidence="1" type="ORF">PsorP6_013413</name>
</gene>